<feature type="binding site" evidence="5">
    <location>
        <position position="497"/>
    </location>
    <ligand>
        <name>Fe cation</name>
        <dbReference type="ChEBI" id="CHEBI:24875"/>
        <note>catalytic</note>
    </ligand>
</feature>
<keyword evidence="6" id="KW-0223">Dioxygenase</keyword>
<dbReference type="PANTHER" id="PTHR10543:SF89">
    <property type="entry name" value="CAROTENOID 9,10(9',10')-CLEAVAGE DIOXYGENASE 1"/>
    <property type="match status" value="1"/>
</dbReference>
<evidence type="ECO:0000313" key="8">
    <source>
        <dbReference type="EMBL" id="MDX3136634.1"/>
    </source>
</evidence>
<evidence type="ECO:0000313" key="9">
    <source>
        <dbReference type="Proteomes" id="UP001273589"/>
    </source>
</evidence>
<keyword evidence="4 5" id="KW-0408">Iron</keyword>
<proteinExistence type="inferred from homology"/>
<evidence type="ECO:0000256" key="7">
    <source>
        <dbReference type="SAM" id="MobiDB-lite"/>
    </source>
</evidence>
<gene>
    <name evidence="8" type="ORF">PV367_44145</name>
</gene>
<organism evidence="8 9">
    <name type="scientific">Streptomyces europaeiscabiei</name>
    <dbReference type="NCBI Taxonomy" id="146819"/>
    <lineage>
        <taxon>Bacteria</taxon>
        <taxon>Bacillati</taxon>
        <taxon>Actinomycetota</taxon>
        <taxon>Actinomycetes</taxon>
        <taxon>Kitasatosporales</taxon>
        <taxon>Streptomycetaceae</taxon>
        <taxon>Streptomyces</taxon>
    </lineage>
</organism>
<dbReference type="GO" id="GO:0046872">
    <property type="term" value="F:metal ion binding"/>
    <property type="evidence" value="ECO:0007669"/>
    <property type="project" value="UniProtKB-KW"/>
</dbReference>
<evidence type="ECO:0000256" key="6">
    <source>
        <dbReference type="RuleBase" id="RU364048"/>
    </source>
</evidence>
<dbReference type="EMBL" id="JARAWN010000621">
    <property type="protein sequence ID" value="MDX3136634.1"/>
    <property type="molecule type" value="Genomic_DNA"/>
</dbReference>
<dbReference type="Pfam" id="PF03055">
    <property type="entry name" value="RPE65"/>
    <property type="match status" value="1"/>
</dbReference>
<evidence type="ECO:0000256" key="5">
    <source>
        <dbReference type="PIRSR" id="PIRSR604294-1"/>
    </source>
</evidence>
<dbReference type="AlphaFoldDB" id="A0AAJ2URX2"/>
<keyword evidence="3 6" id="KW-0560">Oxidoreductase</keyword>
<evidence type="ECO:0000256" key="4">
    <source>
        <dbReference type="ARBA" id="ARBA00023004"/>
    </source>
</evidence>
<name>A0AAJ2URX2_9ACTN</name>
<dbReference type="EC" id="1.13.11.-" evidence="6"/>
<feature type="binding site" evidence="5">
    <location>
        <position position="316"/>
    </location>
    <ligand>
        <name>Fe cation</name>
        <dbReference type="ChEBI" id="CHEBI:24875"/>
        <note>catalytic</note>
    </ligand>
</feature>
<protein>
    <recommendedName>
        <fullName evidence="6">Dioxygenase</fullName>
        <ecNumber evidence="6">1.13.11.-</ecNumber>
    </recommendedName>
</protein>
<evidence type="ECO:0000256" key="3">
    <source>
        <dbReference type="ARBA" id="ARBA00023002"/>
    </source>
</evidence>
<accession>A0AAJ2URX2</accession>
<feature type="compositionally biased region" description="Pro residues" evidence="7">
    <location>
        <begin position="1"/>
        <end position="13"/>
    </location>
</feature>
<feature type="region of interest" description="Disordered" evidence="7">
    <location>
        <begin position="1"/>
        <end position="39"/>
    </location>
</feature>
<dbReference type="GO" id="GO:0010436">
    <property type="term" value="F:carotenoid dioxygenase activity"/>
    <property type="evidence" value="ECO:0007669"/>
    <property type="project" value="TreeGrafter"/>
</dbReference>
<dbReference type="GO" id="GO:0016121">
    <property type="term" value="P:carotene catabolic process"/>
    <property type="evidence" value="ECO:0007669"/>
    <property type="project" value="TreeGrafter"/>
</dbReference>
<reference evidence="8" key="1">
    <citation type="journal article" date="2023" name="Microb. Genom.">
        <title>Mesoterricola silvestris gen. nov., sp. nov., Mesoterricola sediminis sp. nov., Geothrix oryzae sp. nov., Geothrix edaphica sp. nov., Geothrix rubra sp. nov., and Geothrix limicola sp. nov., six novel members of Acidobacteriota isolated from soils.</title>
        <authorList>
            <person name="Weisberg A.J."/>
            <person name="Pearce E."/>
            <person name="Kramer C.G."/>
            <person name="Chang J.H."/>
            <person name="Clarke C.R."/>
        </authorList>
    </citation>
    <scope>NUCLEOTIDE SEQUENCE</scope>
    <source>
        <strain evidence="8">ND06-05F</strain>
    </source>
</reference>
<feature type="binding site" evidence="5">
    <location>
        <position position="250"/>
    </location>
    <ligand>
        <name>Fe cation</name>
        <dbReference type="ChEBI" id="CHEBI:24875"/>
        <note>catalytic</note>
    </ligand>
</feature>
<dbReference type="InterPro" id="IPR004294">
    <property type="entry name" value="Carotenoid_Oase"/>
</dbReference>
<comment type="similarity">
    <text evidence="1 6">Belongs to the carotenoid oxygenase family.</text>
</comment>
<dbReference type="Proteomes" id="UP001273589">
    <property type="component" value="Unassembled WGS sequence"/>
</dbReference>
<evidence type="ECO:0000256" key="2">
    <source>
        <dbReference type="ARBA" id="ARBA00022723"/>
    </source>
</evidence>
<feature type="binding site" evidence="5">
    <location>
        <position position="203"/>
    </location>
    <ligand>
        <name>Fe cation</name>
        <dbReference type="ChEBI" id="CHEBI:24875"/>
        <note>catalytic</note>
    </ligand>
</feature>
<evidence type="ECO:0000256" key="1">
    <source>
        <dbReference type="ARBA" id="ARBA00006787"/>
    </source>
</evidence>
<dbReference type="RefSeq" id="WP_319699729.1">
    <property type="nucleotide sequence ID" value="NZ_JARAWN010000621.1"/>
</dbReference>
<comment type="caution">
    <text evidence="8">The sequence shown here is derived from an EMBL/GenBank/DDBJ whole genome shotgun (WGS) entry which is preliminary data.</text>
</comment>
<comment type="cofactor">
    <cofactor evidence="5 6">
        <name>Fe(2+)</name>
        <dbReference type="ChEBI" id="CHEBI:29033"/>
    </cofactor>
    <text evidence="5 6">Binds 1 Fe(2+) ion per subunit.</text>
</comment>
<dbReference type="PANTHER" id="PTHR10543">
    <property type="entry name" value="BETA-CAROTENE DIOXYGENASE"/>
    <property type="match status" value="1"/>
</dbReference>
<keyword evidence="2 5" id="KW-0479">Metal-binding</keyword>
<sequence>MTPPSRQGPPLPDPMTIAPRVTPQPPTPRLPQDAAGWAPGNKFLEGPFTPWTEEDGAYDLEVDGQIPGDLAGALFRISSNPRFTPRDPDRYHWWEGDGMVCGIYLREGRAAYRTRWVMTDSMKFEVEQGEAVYGGFANGGTTAPLPAAAPPAKNVANTNVGIFDDHLLVYYEGGLPYSMHPETLETYGSYDFHGGIDVLCTAHYKIDPDSGDMLFFAATGPTITWYRADVRTGQVVDSHSFDIKVPVLMHDFAVTDNYAVFFVTPAQFRLDHIMRGEPGVVWDEASLPHGVQIVLMNRRTHAVSWHEVGGHWANTHFYNAYEDDGHVVIDGHRITRLGTPADRLDTPVTSHSWFPPSVPHRWRVDLATGRATEELVGGVAGEFPRINDAYTGRRHRYGYFVTTRYLADDTMSDGLAKHDALRDSTTVVEGPDHLTNPGEPVFVARENAVAEDDGYLLTLWWNRETGLSELLVHDAADLRRTPVARVKLPSRVPFGFHGNWADRTTLDRAVAARSWVGRSVQPGSQPNRTRRG</sequence>